<feature type="region of interest" description="Disordered" evidence="1">
    <location>
        <begin position="1"/>
        <end position="25"/>
    </location>
</feature>
<dbReference type="SMART" id="SM01373">
    <property type="entry name" value="MAGE"/>
    <property type="match status" value="1"/>
</dbReference>
<dbReference type="PANTHER" id="PTHR11736">
    <property type="entry name" value="MELANOMA-ASSOCIATED ANTIGEN MAGE ANTIGEN"/>
    <property type="match status" value="1"/>
</dbReference>
<organism evidence="3 4">
    <name type="scientific">Prymnesium parvum</name>
    <name type="common">Toxic golden alga</name>
    <dbReference type="NCBI Taxonomy" id="97485"/>
    <lineage>
        <taxon>Eukaryota</taxon>
        <taxon>Haptista</taxon>
        <taxon>Haptophyta</taxon>
        <taxon>Prymnesiophyceae</taxon>
        <taxon>Prymnesiales</taxon>
        <taxon>Prymnesiaceae</taxon>
        <taxon>Prymnesium</taxon>
    </lineage>
</organism>
<evidence type="ECO:0000313" key="4">
    <source>
        <dbReference type="Proteomes" id="UP001515480"/>
    </source>
</evidence>
<comment type="caution">
    <text evidence="3">The sequence shown here is derived from an EMBL/GenBank/DDBJ whole genome shotgun (WGS) entry which is preliminary data.</text>
</comment>
<gene>
    <name evidence="3" type="ORF">AB1Y20_006420</name>
</gene>
<keyword evidence="4" id="KW-1185">Reference proteome</keyword>
<dbReference type="InterPro" id="IPR002190">
    <property type="entry name" value="MHD_dom"/>
</dbReference>
<feature type="domain" description="MAGE" evidence="2">
    <location>
        <begin position="37"/>
        <end position="231"/>
    </location>
</feature>
<dbReference type="Gene3D" id="1.10.10.1200">
    <property type="entry name" value="MAGE homology domain, winged helix WH1 motif"/>
    <property type="match status" value="1"/>
</dbReference>
<dbReference type="GO" id="GO:0005634">
    <property type="term" value="C:nucleus"/>
    <property type="evidence" value="ECO:0007669"/>
    <property type="project" value="TreeGrafter"/>
</dbReference>
<name>A0AB34J4Q7_PRYPA</name>
<proteinExistence type="predicted"/>
<dbReference type="Pfam" id="PF01454">
    <property type="entry name" value="MAGE"/>
    <property type="match status" value="1"/>
</dbReference>
<dbReference type="InterPro" id="IPR041898">
    <property type="entry name" value="MAGE_WH1"/>
</dbReference>
<evidence type="ECO:0000259" key="2">
    <source>
        <dbReference type="SMART" id="SM01373"/>
    </source>
</evidence>
<dbReference type="AlphaFoldDB" id="A0AB34J4Q7"/>
<protein>
    <recommendedName>
        <fullName evidence="2">MAGE domain-containing protein</fullName>
    </recommendedName>
</protein>
<dbReference type="EMBL" id="JBGBPQ010000014">
    <property type="protein sequence ID" value="KAL1511628.1"/>
    <property type="molecule type" value="Genomic_DNA"/>
</dbReference>
<evidence type="ECO:0000256" key="1">
    <source>
        <dbReference type="SAM" id="MobiDB-lite"/>
    </source>
</evidence>
<evidence type="ECO:0000313" key="3">
    <source>
        <dbReference type="EMBL" id="KAL1511628.1"/>
    </source>
</evidence>
<reference evidence="3 4" key="1">
    <citation type="journal article" date="2024" name="Science">
        <title>Giant polyketide synthase enzymes in the biosynthesis of giant marine polyether toxins.</title>
        <authorList>
            <person name="Fallon T.R."/>
            <person name="Shende V.V."/>
            <person name="Wierzbicki I.H."/>
            <person name="Pendleton A.L."/>
            <person name="Watervoot N.F."/>
            <person name="Auber R.P."/>
            <person name="Gonzalez D.J."/>
            <person name="Wisecaver J.H."/>
            <person name="Moore B.S."/>
        </authorList>
    </citation>
    <scope>NUCLEOTIDE SEQUENCE [LARGE SCALE GENOMIC DNA]</scope>
    <source>
        <strain evidence="3 4">12B1</strain>
    </source>
</reference>
<feature type="compositionally biased region" description="Polar residues" evidence="1">
    <location>
        <begin position="13"/>
        <end position="22"/>
    </location>
</feature>
<accession>A0AB34J4Q7</accession>
<dbReference type="InterPro" id="IPR037445">
    <property type="entry name" value="MAGE"/>
</dbReference>
<dbReference type="Gene3D" id="1.10.10.1210">
    <property type="entry name" value="MAGE homology domain, winged helix WH2 motif"/>
    <property type="match status" value="1"/>
</dbReference>
<dbReference type="InterPro" id="IPR041899">
    <property type="entry name" value="MAGE_WH2"/>
</dbReference>
<sequence>MGRKRKDAEAEEQFSQPTQASQMAIPEGEIEKFADELCRFVLLQEHTKKPIAKADLKQKVLPDRQDRTGKIMKQIIARANEKLMHIAGLELLPDAVAADEENDAEGGQPTQSQAQGSKAQPALKYLLVNKLQGAVTHSPNNADLIYLGFVEAVLQMIMRNQDERMSEEDLMGVWLPKLGLSGNQTLPQHSQKAEELVKRMVAEAYLKKGKMESGAFEYTVGPRALLTRCDANQFHETHVFNPGS</sequence>
<dbReference type="PANTHER" id="PTHR11736:SF14">
    <property type="entry name" value="NSE3 HOMOLOG, SMC5-SMC6 COMPLEX COMPONENT"/>
    <property type="match status" value="1"/>
</dbReference>
<dbReference type="Proteomes" id="UP001515480">
    <property type="component" value="Unassembled WGS sequence"/>
</dbReference>